<evidence type="ECO:0000256" key="2">
    <source>
        <dbReference type="SAM" id="MobiDB-lite"/>
    </source>
</evidence>
<feature type="region of interest" description="Disordered" evidence="2">
    <location>
        <begin position="395"/>
        <end position="423"/>
    </location>
</feature>
<dbReference type="AlphaFoldDB" id="A0A8J6CDM4"/>
<comment type="caution">
    <text evidence="3">The sequence shown here is derived from an EMBL/GenBank/DDBJ whole genome shotgun (WGS) entry which is preliminary data.</text>
</comment>
<sequence>MLKLAPLSRDELDKALGDPSALSAATPGVGGASTATLPDLHWKLLRPGTDAPRPDGESWYTELRKQASDGLIRLDTALASRLAAAVGYTELSAAERLALLLAHCNAAAPPCEVSELTHLDGTADAMRASPIGHDSCRRAYYWFGDTCLFRETSSKPTDKGAGGAAVPAQTSPDLAAPAPATVGCGGWETVATCSAEWRALLTTAGTGKGSAAMALRTALSALLDDQVVPIEAARERRAKQAERHAVPRGRERLSVRQQILEAERQSKVAVEEQEARRRAELHEQQLRDELEREAHKRRRRARDDELLLALCAEEEEMARLSSAEDAALARLRRTWDKADLEEAMANVAHAAAQAGVHLTRTQLQERAQEHVDALVAMRDPSARARCAAAQLEAGSNAGGHKQHMAEGHAAPTDGGGENGGNAPCGNGEATAHALLHAAAAASCARLADESMMRLASGPAPAVRPSAAQAGGNGSVPVKRDGGPLADPSAARQHGGMPLASTAQSGRAHATPALIVADGRAQLLP</sequence>
<dbReference type="PANTHER" id="PTHR14296:SF3">
    <property type="entry name" value="DIKAR, ISOFORM F"/>
    <property type="match status" value="1"/>
</dbReference>
<dbReference type="EMBL" id="JAGTXO010000001">
    <property type="protein sequence ID" value="KAG8471157.1"/>
    <property type="molecule type" value="Genomic_DNA"/>
</dbReference>
<evidence type="ECO:0000256" key="1">
    <source>
        <dbReference type="SAM" id="Coils"/>
    </source>
</evidence>
<feature type="region of interest" description="Disordered" evidence="2">
    <location>
        <begin position="457"/>
        <end position="524"/>
    </location>
</feature>
<feature type="coiled-coil region" evidence="1">
    <location>
        <begin position="269"/>
        <end position="296"/>
    </location>
</feature>
<dbReference type="GO" id="GO:0031213">
    <property type="term" value="C:RSF complex"/>
    <property type="evidence" value="ECO:0007669"/>
    <property type="project" value="InterPro"/>
</dbReference>
<dbReference type="GO" id="GO:0006355">
    <property type="term" value="P:regulation of DNA-templated transcription"/>
    <property type="evidence" value="ECO:0007669"/>
    <property type="project" value="InterPro"/>
</dbReference>
<organism evidence="3 4">
    <name type="scientific">Diacronema lutheri</name>
    <name type="common">Unicellular marine alga</name>
    <name type="synonym">Monochrysis lutheri</name>
    <dbReference type="NCBI Taxonomy" id="2081491"/>
    <lineage>
        <taxon>Eukaryota</taxon>
        <taxon>Haptista</taxon>
        <taxon>Haptophyta</taxon>
        <taxon>Pavlovophyceae</taxon>
        <taxon>Pavlovales</taxon>
        <taxon>Pavlovaceae</taxon>
        <taxon>Diacronema</taxon>
    </lineage>
</organism>
<keyword evidence="4" id="KW-1185">Reference proteome</keyword>
<dbReference type="Proteomes" id="UP000751190">
    <property type="component" value="Unassembled WGS sequence"/>
</dbReference>
<dbReference type="OrthoDB" id="10635582at2759"/>
<name>A0A8J6CDM4_DIALT</name>
<evidence type="ECO:0000313" key="4">
    <source>
        <dbReference type="Proteomes" id="UP000751190"/>
    </source>
</evidence>
<gene>
    <name evidence="3" type="ORF">KFE25_009578</name>
</gene>
<proteinExistence type="predicted"/>
<evidence type="ECO:0000313" key="3">
    <source>
        <dbReference type="EMBL" id="KAG8471157.1"/>
    </source>
</evidence>
<protein>
    <submittedName>
        <fullName evidence="3">Uncharacterized protein</fullName>
    </submittedName>
</protein>
<dbReference type="PANTHER" id="PTHR14296">
    <property type="entry name" value="REMODELING AND SPACING FACTOR 1"/>
    <property type="match status" value="1"/>
</dbReference>
<dbReference type="InterPro" id="IPR028938">
    <property type="entry name" value="Rsf1-like"/>
</dbReference>
<accession>A0A8J6CDM4</accession>
<keyword evidence="1" id="KW-0175">Coiled coil</keyword>
<reference evidence="3" key="1">
    <citation type="submission" date="2021-05" db="EMBL/GenBank/DDBJ databases">
        <title>The genome of the haptophyte Pavlova lutheri (Diacronema luteri, Pavlovales) - a model for lipid biosynthesis in eukaryotic algae.</title>
        <authorList>
            <person name="Hulatt C.J."/>
            <person name="Posewitz M.C."/>
        </authorList>
    </citation>
    <scope>NUCLEOTIDE SEQUENCE</scope>
    <source>
        <strain evidence="3">NIVA-4/92</strain>
    </source>
</reference>